<dbReference type="EMBL" id="CP133615">
    <property type="protein sequence ID" value="WMV25342.1"/>
    <property type="molecule type" value="Genomic_DNA"/>
</dbReference>
<dbReference type="AlphaFoldDB" id="A0AAF0TLT9"/>
<reference evidence="1" key="1">
    <citation type="submission" date="2023-08" db="EMBL/GenBank/DDBJ databases">
        <title>A de novo genome assembly of Solanum verrucosum Schlechtendal, a Mexican diploid species geographically isolated from the other diploid A-genome species in potato relatives.</title>
        <authorList>
            <person name="Hosaka K."/>
        </authorList>
    </citation>
    <scope>NUCLEOTIDE SEQUENCE</scope>
    <source>
        <tissue evidence="1">Young leaves</tissue>
    </source>
</reference>
<sequence>MSPDDARFELVYNENIQFLLNQTEVLVRAIKGQGGIKFGLKTVMVVGEIGNEIGVRKIVLCLLTTFQNLRNQMPIPKAFRTKICLTAS</sequence>
<evidence type="ECO:0000313" key="1">
    <source>
        <dbReference type="EMBL" id="WMV25342.1"/>
    </source>
</evidence>
<proteinExistence type="predicted"/>
<evidence type="ECO:0000313" key="2">
    <source>
        <dbReference type="Proteomes" id="UP001234989"/>
    </source>
</evidence>
<gene>
    <name evidence="1" type="ORF">MTR67_018727</name>
</gene>
<dbReference type="Proteomes" id="UP001234989">
    <property type="component" value="Chromosome 4"/>
</dbReference>
<keyword evidence="2" id="KW-1185">Reference proteome</keyword>
<organism evidence="1 2">
    <name type="scientific">Solanum verrucosum</name>
    <dbReference type="NCBI Taxonomy" id="315347"/>
    <lineage>
        <taxon>Eukaryota</taxon>
        <taxon>Viridiplantae</taxon>
        <taxon>Streptophyta</taxon>
        <taxon>Embryophyta</taxon>
        <taxon>Tracheophyta</taxon>
        <taxon>Spermatophyta</taxon>
        <taxon>Magnoliopsida</taxon>
        <taxon>eudicotyledons</taxon>
        <taxon>Gunneridae</taxon>
        <taxon>Pentapetalae</taxon>
        <taxon>asterids</taxon>
        <taxon>lamiids</taxon>
        <taxon>Solanales</taxon>
        <taxon>Solanaceae</taxon>
        <taxon>Solanoideae</taxon>
        <taxon>Solaneae</taxon>
        <taxon>Solanum</taxon>
    </lineage>
</organism>
<protein>
    <submittedName>
        <fullName evidence="1">Uncharacterized protein</fullName>
    </submittedName>
</protein>
<accession>A0AAF0TLT9</accession>
<name>A0AAF0TLT9_SOLVR</name>